<proteinExistence type="predicted"/>
<dbReference type="InterPro" id="IPR046819">
    <property type="entry name" value="MmeI_hel"/>
</dbReference>
<dbReference type="EMBL" id="DQID01000074">
    <property type="protein sequence ID" value="HCT13711.1"/>
    <property type="molecule type" value="Genomic_DNA"/>
</dbReference>
<feature type="domain" description="MmeI-like helicase spacer" evidence="5">
    <location>
        <begin position="34"/>
        <end position="108"/>
    </location>
</feature>
<organism evidence="9">
    <name type="scientific">Corynebacterium nuruki</name>
    <dbReference type="NCBI Taxonomy" id="1032851"/>
    <lineage>
        <taxon>Bacteria</taxon>
        <taxon>Bacillati</taxon>
        <taxon>Actinomycetota</taxon>
        <taxon>Actinomycetes</taxon>
        <taxon>Mycobacteriales</taxon>
        <taxon>Corynebacteriaceae</taxon>
        <taxon>Corynebacterium</taxon>
    </lineage>
</organism>
<keyword evidence="3" id="KW-0808">Transferase</keyword>
<name>A0A3D4SXI2_9CORY</name>
<dbReference type="Pfam" id="PF20465">
    <property type="entry name" value="MmeI_hel"/>
    <property type="match status" value="1"/>
</dbReference>
<accession>A0A3D4SXI2</accession>
<evidence type="ECO:0000256" key="2">
    <source>
        <dbReference type="ARBA" id="ARBA00022603"/>
    </source>
</evidence>
<dbReference type="Pfam" id="PF20467">
    <property type="entry name" value="MmeI_C"/>
    <property type="match status" value="1"/>
</dbReference>
<dbReference type="EC" id="2.1.1.72" evidence="1"/>
<comment type="catalytic activity">
    <reaction evidence="4">
        <text>a 2'-deoxyadenosine in DNA + S-adenosyl-L-methionine = an N(6)-methyl-2'-deoxyadenosine in DNA + S-adenosyl-L-homocysteine + H(+)</text>
        <dbReference type="Rhea" id="RHEA:15197"/>
        <dbReference type="Rhea" id="RHEA-COMP:12418"/>
        <dbReference type="Rhea" id="RHEA-COMP:12419"/>
        <dbReference type="ChEBI" id="CHEBI:15378"/>
        <dbReference type="ChEBI" id="CHEBI:57856"/>
        <dbReference type="ChEBI" id="CHEBI:59789"/>
        <dbReference type="ChEBI" id="CHEBI:90615"/>
        <dbReference type="ChEBI" id="CHEBI:90616"/>
        <dbReference type="EC" id="2.1.1.72"/>
    </reaction>
</comment>
<dbReference type="PANTHER" id="PTHR33841">
    <property type="entry name" value="DNA METHYLTRANSFERASE YEEA-RELATED"/>
    <property type="match status" value="1"/>
</dbReference>
<evidence type="ECO:0000259" key="6">
    <source>
        <dbReference type="Pfam" id="PF20466"/>
    </source>
</evidence>
<dbReference type="Gene3D" id="3.40.50.150">
    <property type="entry name" value="Vaccinia Virus protein VP39"/>
    <property type="match status" value="1"/>
</dbReference>
<evidence type="ECO:0000259" key="7">
    <source>
        <dbReference type="Pfam" id="PF20467"/>
    </source>
</evidence>
<evidence type="ECO:0000256" key="3">
    <source>
        <dbReference type="ARBA" id="ARBA00022679"/>
    </source>
</evidence>
<dbReference type="Proteomes" id="UP000261739">
    <property type="component" value="Unassembled WGS sequence"/>
</dbReference>
<feature type="domain" description="MmeI-like DNA-methyltransferase" evidence="8">
    <location>
        <begin position="191"/>
        <end position="449"/>
    </location>
</feature>
<evidence type="ECO:0000259" key="5">
    <source>
        <dbReference type="Pfam" id="PF20465"/>
    </source>
</evidence>
<dbReference type="InterPro" id="IPR046816">
    <property type="entry name" value="MmeI_Mtase"/>
</dbReference>
<dbReference type="AlphaFoldDB" id="A0A3D4SXI2"/>
<dbReference type="SUPFAM" id="SSF53335">
    <property type="entry name" value="S-adenosyl-L-methionine-dependent methyltransferases"/>
    <property type="match status" value="1"/>
</dbReference>
<protein>
    <recommendedName>
        <fullName evidence="1">site-specific DNA-methyltransferase (adenine-specific)</fullName>
        <ecNumber evidence="1">2.1.1.72</ecNumber>
    </recommendedName>
</protein>
<dbReference type="GO" id="GO:0009007">
    <property type="term" value="F:site-specific DNA-methyltransferase (adenine-specific) activity"/>
    <property type="evidence" value="ECO:0007669"/>
    <property type="project" value="UniProtKB-EC"/>
</dbReference>
<dbReference type="InterPro" id="IPR046818">
    <property type="entry name" value="MmeI_C"/>
</dbReference>
<dbReference type="InterPro" id="IPR029063">
    <property type="entry name" value="SAM-dependent_MTases_sf"/>
</dbReference>
<sequence length="762" mass="85631">MADLYTAMVGDDADEAIGDDAPTDPEEEDWQVQKTSVFLTRVLFLLYGDDAGLWEEDLFYRFVSYDTTGDNLGAQLAQLFQVLNTPENRRRNVPDSMARFPYVNGGLFADTWPSEFFTDQMREALLAACRFHWTRISPAVFGSMFQLVKSKEARRADGEHYTTETNILKVIEPLFLDELRGEADRLTRNKSTTAKALRGFRDSLADMVFLDPACGCGNFLVVAYRELRSIETDIIVALRDKEGQQTASMDVSLDQKLSIGQFHGFELNWWPAKIAETAMFLVDHQANRTLAAKVGDAPERLPITITAHIAHGNALRMGWEYEIPHTAGQTFVFGNPPFIGQYTKTDEQTADMKAVWGRDYDGYLDYVTAWHAKTMQLLADRPGDFAFVTTNSITQGQPVPALFGPLYRDGWDIKFAHRTFAWNSDAPGKAAVHCVIVGFTRDRAVKPRLWDYPDINGEPAEVKVETGLNAYLVDGPRLLVEKSSKPLSPVLPQVYYGSKPADGGNLVFKAKEGTRGLDRDPVAVKYLRRFVGAGELINGIERWCLWLTDLEPSDLTKSPGLRNAIEACRTWRSSQKKSGDAYKLKDSPALMRPNPHIPTTPYLCIPIHVSENRRYWTAARYSPDVICGNANFLAPDEDGLLFALISSSMFIAWQRAVGGRLESRLRFSNTLTWNTFPVTDLDERTRAAIITAGQGVLDARALHPERSLADAYNPLAMDPALVKAHDKLDREVDKAFGADRKLTTERQRLEILFTRYAEMMTD</sequence>
<reference evidence="9" key="1">
    <citation type="journal article" date="2018" name="Nat. Biotechnol.">
        <title>A standardized bacterial taxonomy based on genome phylogeny substantially revises the tree of life.</title>
        <authorList>
            <person name="Parks D.H."/>
            <person name="Chuvochina M."/>
            <person name="Waite D.W."/>
            <person name="Rinke C."/>
            <person name="Skarshewski A."/>
            <person name="Chaumeil P.A."/>
            <person name="Hugenholtz P."/>
        </authorList>
    </citation>
    <scope>NUCLEOTIDE SEQUENCE [LARGE SCALE GENOMIC DNA]</scope>
    <source>
        <strain evidence="9">UBA11247</strain>
    </source>
</reference>
<dbReference type="InterPro" id="IPR050953">
    <property type="entry name" value="N4_N6_ade-DNA_methylase"/>
</dbReference>
<keyword evidence="2" id="KW-0489">Methyltransferase</keyword>
<dbReference type="InterPro" id="IPR046820">
    <property type="entry name" value="MmeI_TRD"/>
</dbReference>
<evidence type="ECO:0000259" key="8">
    <source>
        <dbReference type="Pfam" id="PF20473"/>
    </source>
</evidence>
<evidence type="ECO:0000256" key="1">
    <source>
        <dbReference type="ARBA" id="ARBA00011900"/>
    </source>
</evidence>
<dbReference type="GO" id="GO:0032259">
    <property type="term" value="P:methylation"/>
    <property type="evidence" value="ECO:0007669"/>
    <property type="project" value="UniProtKB-KW"/>
</dbReference>
<dbReference type="Pfam" id="PF20466">
    <property type="entry name" value="MmeI_TRD"/>
    <property type="match status" value="1"/>
</dbReference>
<dbReference type="PANTHER" id="PTHR33841:SF1">
    <property type="entry name" value="DNA METHYLTRANSFERASE A"/>
    <property type="match status" value="1"/>
</dbReference>
<dbReference type="Pfam" id="PF20473">
    <property type="entry name" value="MmeI_Mtase"/>
    <property type="match status" value="1"/>
</dbReference>
<gene>
    <name evidence="9" type="ORF">DIW82_02650</name>
</gene>
<evidence type="ECO:0000313" key="9">
    <source>
        <dbReference type="EMBL" id="HCT13711.1"/>
    </source>
</evidence>
<feature type="domain" description="MmeI-like C-terminal" evidence="7">
    <location>
        <begin position="684"/>
        <end position="760"/>
    </location>
</feature>
<comment type="caution">
    <text evidence="9">The sequence shown here is derived from an EMBL/GenBank/DDBJ whole genome shotgun (WGS) entry which is preliminary data.</text>
</comment>
<feature type="domain" description="MmeI-like target recognition" evidence="6">
    <location>
        <begin position="475"/>
        <end position="680"/>
    </location>
</feature>
<evidence type="ECO:0000256" key="4">
    <source>
        <dbReference type="ARBA" id="ARBA00047942"/>
    </source>
</evidence>